<evidence type="ECO:0000256" key="1">
    <source>
        <dbReference type="SAM" id="Phobius"/>
    </source>
</evidence>
<evidence type="ECO:0000313" key="4">
    <source>
        <dbReference type="Proteomes" id="UP000830375"/>
    </source>
</evidence>
<name>A0ABQ8MGL2_LABRO</name>
<accession>A0ABQ8MGL2</accession>
<sequence>MVLFILSLVYFSLGLTITAPPPELKHSGCIKVNRCKCLMRDGSGLIDLGSVATEDGFIQRLKPLPSPAYCYVSKLHGSCFCRNHQDNRSINQYLNYGRHEGNKFSYNDSKKTLTVSYSMFPDSEPQTVVHYQCSPNHSITHSQSFSANGPLQMWVESPCACPNACALVDVGPGTIFLIILCLSVTAYFIIGHCASLR</sequence>
<dbReference type="PANTHER" id="PTHR15071:SF34">
    <property type="entry name" value="MRH DOMAIN-CONTAINING PROTEIN"/>
    <property type="match status" value="1"/>
</dbReference>
<proteinExistence type="predicted"/>
<feature type="chain" id="PRO_5047402717" evidence="2">
    <location>
        <begin position="19"/>
        <end position="197"/>
    </location>
</feature>
<reference evidence="3 4" key="1">
    <citation type="submission" date="2022-01" db="EMBL/GenBank/DDBJ databases">
        <title>A high-quality chromosome-level genome assembly of rohu carp, Labeo rohita.</title>
        <authorList>
            <person name="Arick M.A. II"/>
            <person name="Hsu C.-Y."/>
            <person name="Magbanua Z."/>
            <person name="Pechanova O."/>
            <person name="Grover C."/>
            <person name="Miller E."/>
            <person name="Thrash A."/>
            <person name="Ezzel L."/>
            <person name="Alam S."/>
            <person name="Benzie J."/>
            <person name="Hamilton M."/>
            <person name="Karsi A."/>
            <person name="Lawrence M.L."/>
            <person name="Peterson D.G."/>
        </authorList>
    </citation>
    <scope>NUCLEOTIDE SEQUENCE [LARGE SCALE GENOMIC DNA]</scope>
    <source>
        <strain evidence="4">BAU-BD-2019</strain>
        <tissue evidence="3">Blood</tissue>
    </source>
</reference>
<evidence type="ECO:0000313" key="3">
    <source>
        <dbReference type="EMBL" id="KAI2661997.1"/>
    </source>
</evidence>
<keyword evidence="4" id="KW-1185">Reference proteome</keyword>
<organism evidence="3 4">
    <name type="scientific">Labeo rohita</name>
    <name type="common">Indian major carp</name>
    <name type="synonym">Cyprinus rohita</name>
    <dbReference type="NCBI Taxonomy" id="84645"/>
    <lineage>
        <taxon>Eukaryota</taxon>
        <taxon>Metazoa</taxon>
        <taxon>Chordata</taxon>
        <taxon>Craniata</taxon>
        <taxon>Vertebrata</taxon>
        <taxon>Euteleostomi</taxon>
        <taxon>Actinopterygii</taxon>
        <taxon>Neopterygii</taxon>
        <taxon>Teleostei</taxon>
        <taxon>Ostariophysi</taxon>
        <taxon>Cypriniformes</taxon>
        <taxon>Cyprinidae</taxon>
        <taxon>Labeoninae</taxon>
        <taxon>Labeonini</taxon>
        <taxon>Labeo</taxon>
    </lineage>
</organism>
<dbReference type="PANTHER" id="PTHR15071">
    <property type="entry name" value="MANNOSE-6-PHOSPHATE RECEPTOR FAMILY MEMBER"/>
    <property type="match status" value="1"/>
</dbReference>
<gene>
    <name evidence="3" type="ORF">H4Q32_007718</name>
</gene>
<dbReference type="Proteomes" id="UP000830375">
    <property type="component" value="Unassembled WGS sequence"/>
</dbReference>
<comment type="caution">
    <text evidence="3">The sequence shown here is derived from an EMBL/GenBank/DDBJ whole genome shotgun (WGS) entry which is preliminary data.</text>
</comment>
<keyword evidence="1" id="KW-0812">Transmembrane</keyword>
<dbReference type="EMBL" id="JACTAM010000008">
    <property type="protein sequence ID" value="KAI2661997.1"/>
    <property type="molecule type" value="Genomic_DNA"/>
</dbReference>
<protein>
    <submittedName>
        <fullName evidence="3">Protein O-mannosyl-transferase Tmtc3</fullName>
    </submittedName>
</protein>
<evidence type="ECO:0000256" key="2">
    <source>
        <dbReference type="SAM" id="SignalP"/>
    </source>
</evidence>
<feature type="transmembrane region" description="Helical" evidence="1">
    <location>
        <begin position="170"/>
        <end position="190"/>
    </location>
</feature>
<keyword evidence="2" id="KW-0732">Signal</keyword>
<keyword evidence="1" id="KW-0472">Membrane</keyword>
<keyword evidence="1" id="KW-1133">Transmembrane helix</keyword>
<feature type="signal peptide" evidence="2">
    <location>
        <begin position="1"/>
        <end position="18"/>
    </location>
</feature>